<dbReference type="AlphaFoldDB" id="A0A938Z4R7"/>
<evidence type="ECO:0000256" key="2">
    <source>
        <dbReference type="SAM" id="Phobius"/>
    </source>
</evidence>
<feature type="region of interest" description="Disordered" evidence="1">
    <location>
        <begin position="41"/>
        <end position="76"/>
    </location>
</feature>
<accession>A0A938Z4R7</accession>
<dbReference type="InterPro" id="IPR014194">
    <property type="entry name" value="Spore_III_AE"/>
</dbReference>
<comment type="caution">
    <text evidence="3">The sequence shown here is derived from an EMBL/GenBank/DDBJ whole genome shotgun (WGS) entry which is preliminary data.</text>
</comment>
<feature type="transmembrane region" description="Helical" evidence="2">
    <location>
        <begin position="351"/>
        <end position="379"/>
    </location>
</feature>
<keyword evidence="2" id="KW-1133">Transmembrane helix</keyword>
<gene>
    <name evidence="3" type="ORF">JTJ23_00820</name>
</gene>
<evidence type="ECO:0000313" key="4">
    <source>
        <dbReference type="Proteomes" id="UP000737612"/>
    </source>
</evidence>
<organism evidence="3 4">
    <name type="scientific">Fusicatenibacter saccharivorans</name>
    <dbReference type="NCBI Taxonomy" id="1150298"/>
    <lineage>
        <taxon>Bacteria</taxon>
        <taxon>Bacillati</taxon>
        <taxon>Bacillota</taxon>
        <taxon>Clostridia</taxon>
        <taxon>Lachnospirales</taxon>
        <taxon>Lachnospiraceae</taxon>
        <taxon>Fusicatenibacter</taxon>
    </lineage>
</organism>
<sequence length="427" mass="45629">MIFCKKAGWGMALLFLCLIFGTGRTQKIEAAVQNVSESLEEESRLDTVGTDQETERAAVREKKGQQEKEAGDTETDQAAAQDELLAELDFDAIQQEVDSLLSSQQFSFAGTVRSLLQDGDPFRTFRAGNAVLSCAKTAFLAQKGLMKELFLLVLAGAVLGSFSSLFEGKQVRDASFYMVYLLALALILKNFQSSGENLKAVITSLVAFMRILTPSYYLAAAAAGGASSAVMFYQMLLLVILAVEKLLLALVLPMIHIYLLIALVNDLSGEEILSHMTELLETCVNGLLKSSLGVLVGMQMIRNLIAPALDSLRQMALWRTAGMIPGIGNAVNAVTELVAGSAVLIRNCFGVTAMLVLLAAGMVPAVQLLVSGLSFRLLAAAAQPVSDKRIAGCLAAAGKGYAMLLRLLLTVEVLFLLTIAILAGTFS</sequence>
<proteinExistence type="predicted"/>
<feature type="compositionally biased region" description="Basic and acidic residues" evidence="1">
    <location>
        <begin position="53"/>
        <end position="71"/>
    </location>
</feature>
<evidence type="ECO:0000256" key="1">
    <source>
        <dbReference type="SAM" id="MobiDB-lite"/>
    </source>
</evidence>
<keyword evidence="2" id="KW-0472">Membrane</keyword>
<name>A0A938Z4R7_9FIRM</name>
<feature type="transmembrane region" description="Helical" evidence="2">
    <location>
        <begin position="174"/>
        <end position="191"/>
    </location>
</feature>
<dbReference type="EMBL" id="JAFHBD010000003">
    <property type="protein sequence ID" value="MBN2952152.1"/>
    <property type="molecule type" value="Genomic_DNA"/>
</dbReference>
<dbReference type="Pfam" id="PF09546">
    <property type="entry name" value="Spore_III_AE"/>
    <property type="match status" value="1"/>
</dbReference>
<feature type="transmembrane region" description="Helical" evidence="2">
    <location>
        <begin position="149"/>
        <end position="167"/>
    </location>
</feature>
<reference evidence="3" key="1">
    <citation type="submission" date="2021-02" db="EMBL/GenBank/DDBJ databases">
        <title>Metagenome-assembled genomes from human diarrheal sample B26.</title>
        <authorList>
            <person name="Ateba T.P."/>
            <person name="Alayande K.A."/>
            <person name="Mwanza M."/>
        </authorList>
    </citation>
    <scope>NUCLEOTIDE SEQUENCE</scope>
    <source>
        <strain evidence="3">06WH</strain>
    </source>
</reference>
<evidence type="ECO:0000313" key="3">
    <source>
        <dbReference type="EMBL" id="MBN2952152.1"/>
    </source>
</evidence>
<keyword evidence="2" id="KW-0812">Transmembrane</keyword>
<feature type="transmembrane region" description="Helical" evidence="2">
    <location>
        <begin position="246"/>
        <end position="264"/>
    </location>
</feature>
<feature type="transmembrane region" description="Helical" evidence="2">
    <location>
        <begin position="404"/>
        <end position="426"/>
    </location>
</feature>
<protein>
    <submittedName>
        <fullName evidence="3">Stage III sporulation protein AE</fullName>
    </submittedName>
</protein>
<dbReference type="Proteomes" id="UP000737612">
    <property type="component" value="Unassembled WGS sequence"/>
</dbReference>